<protein>
    <recommendedName>
        <fullName evidence="9">GTPase Obg</fullName>
        <ecNumber evidence="9">3.6.5.-</ecNumber>
    </recommendedName>
    <alternativeName>
        <fullName evidence="9">GTP-binding protein Obg</fullName>
    </alternativeName>
</protein>
<comment type="subunit">
    <text evidence="9">Monomer.</text>
</comment>
<feature type="domain" description="OCT" evidence="11">
    <location>
        <begin position="391"/>
        <end position="476"/>
    </location>
</feature>
<feature type="binding site" evidence="9">
    <location>
        <begin position="220"/>
        <end position="227"/>
    </location>
    <ligand>
        <name>GTP</name>
        <dbReference type="ChEBI" id="CHEBI:37565"/>
    </ligand>
</feature>
<dbReference type="PANTHER" id="PTHR11702:SF31">
    <property type="entry name" value="MITOCHONDRIAL RIBOSOME-ASSOCIATED GTPASE 2"/>
    <property type="match status" value="1"/>
</dbReference>
<dbReference type="HAMAP" id="MF_01454">
    <property type="entry name" value="GTPase_Obg"/>
    <property type="match status" value="1"/>
</dbReference>
<dbReference type="Proteomes" id="UP000182743">
    <property type="component" value="Unassembled WGS sequence"/>
</dbReference>
<sequence length="478" mass="52038">MLMPWQRTMKVQLQGTGWYRRKGDSVRGVSKKKLECIPTSNHHFCQKSIFGGVFPLFYDEAKIYVKGGDGGNGIVAFRREKYVPRGGPNGGDGGRGGSVILEADAGLRTLVDFRYRAHYRAERGQHGQGKNKHGRSAPDLILRVPVGVVVRDATSGQVLADLVEDGQRVVVAAGGRGGRGNARFVSSTDRAPTFAEKGEPGEERWLVLELKLLADVGLIGLPNAGKSTLLARISAARPKIADYPFTTLTPNLGVVRLEDGDSFVVADIPGLIAGAHQGAGLGLKFLRHIERTRVLVHVLDTSQPGEEVLAGWRTVNDELAHYNPELARRPQVVAANKMDIPGGEEKVAFLREHLGDSYRIFPISAATGGGVQELLYHVSGLLATLPPPAPITAPEEEKVTALAPEELTIEREGQVFIVKNPDVERRVAMTYLDNEEAVRRLQVYLKQKGVDDALRRAGAATGAIIRIGKFEFEYVEEP</sequence>
<dbReference type="InterPro" id="IPR006169">
    <property type="entry name" value="GTP1_OBG_dom"/>
</dbReference>
<dbReference type="GO" id="GO:0000287">
    <property type="term" value="F:magnesium ion binding"/>
    <property type="evidence" value="ECO:0007669"/>
    <property type="project" value="InterPro"/>
</dbReference>
<feature type="binding site" evidence="9">
    <location>
        <position position="247"/>
    </location>
    <ligand>
        <name>Mg(2+)</name>
        <dbReference type="ChEBI" id="CHEBI:18420"/>
    </ligand>
</feature>
<comment type="similarity">
    <text evidence="2 9">Belongs to the TRAFAC class OBG-HflX-like GTPase superfamily. OBG GTPase family.</text>
</comment>
<feature type="domain" description="OBG-type G" evidence="10">
    <location>
        <begin position="214"/>
        <end position="383"/>
    </location>
</feature>
<evidence type="ECO:0000256" key="6">
    <source>
        <dbReference type="ARBA" id="ARBA00022801"/>
    </source>
</evidence>
<dbReference type="AlphaFoldDB" id="A0A1J5JT02"/>
<keyword evidence="8 9" id="KW-0342">GTP-binding</keyword>
<dbReference type="SUPFAM" id="SSF102741">
    <property type="entry name" value="Obg GTP-binding protein C-terminal domain"/>
    <property type="match status" value="1"/>
</dbReference>
<dbReference type="PRINTS" id="PR00326">
    <property type="entry name" value="GTP1OBG"/>
</dbReference>
<dbReference type="Gene3D" id="3.40.50.300">
    <property type="entry name" value="P-loop containing nucleotide triphosphate hydrolases"/>
    <property type="match status" value="1"/>
</dbReference>
<dbReference type="NCBIfam" id="NF008956">
    <property type="entry name" value="PRK12299.1"/>
    <property type="match status" value="1"/>
</dbReference>
<dbReference type="InterPro" id="IPR036726">
    <property type="entry name" value="GTP1_OBG_dom_sf"/>
</dbReference>
<dbReference type="PROSITE" id="PS51710">
    <property type="entry name" value="G_OBG"/>
    <property type="match status" value="1"/>
</dbReference>
<evidence type="ECO:0000313" key="13">
    <source>
        <dbReference type="EMBL" id="OIQ08584.1"/>
    </source>
</evidence>
<evidence type="ECO:0000313" key="14">
    <source>
        <dbReference type="Proteomes" id="UP000182743"/>
    </source>
</evidence>
<comment type="subcellular location">
    <subcellularLocation>
        <location evidence="9">Cytoplasm</location>
    </subcellularLocation>
</comment>
<keyword evidence="7 9" id="KW-0460">Magnesium</keyword>
<dbReference type="InterPro" id="IPR031167">
    <property type="entry name" value="G_OBG"/>
</dbReference>
<dbReference type="FunFam" id="2.70.210.12:FF:000001">
    <property type="entry name" value="GTPase Obg"/>
    <property type="match status" value="1"/>
</dbReference>
<dbReference type="NCBIfam" id="NF008955">
    <property type="entry name" value="PRK12297.1"/>
    <property type="match status" value="1"/>
</dbReference>
<dbReference type="NCBIfam" id="TIGR03595">
    <property type="entry name" value="Obg_CgtA_exten"/>
    <property type="match status" value="1"/>
</dbReference>
<dbReference type="EMBL" id="MIHH01000009">
    <property type="protein sequence ID" value="OIQ08584.1"/>
    <property type="molecule type" value="Genomic_DNA"/>
</dbReference>
<dbReference type="Pfam" id="PF09269">
    <property type="entry name" value="DUF1967"/>
    <property type="match status" value="1"/>
</dbReference>
<evidence type="ECO:0000256" key="1">
    <source>
        <dbReference type="ARBA" id="ARBA00001946"/>
    </source>
</evidence>
<dbReference type="InterPro" id="IPR045086">
    <property type="entry name" value="OBG_GTPase"/>
</dbReference>
<evidence type="ECO:0000256" key="2">
    <source>
        <dbReference type="ARBA" id="ARBA00007699"/>
    </source>
</evidence>
<feature type="binding site" evidence="9">
    <location>
        <begin position="336"/>
        <end position="339"/>
    </location>
    <ligand>
        <name>GTP</name>
        <dbReference type="ChEBI" id="CHEBI:37565"/>
    </ligand>
</feature>
<comment type="caution">
    <text evidence="13">The sequence shown here is derived from an EMBL/GenBank/DDBJ whole genome shotgun (WGS) entry which is preliminary data.</text>
</comment>
<feature type="binding site" evidence="9">
    <location>
        <begin position="364"/>
        <end position="366"/>
    </location>
    <ligand>
        <name>GTP</name>
        <dbReference type="ChEBI" id="CHEBI:37565"/>
    </ligand>
</feature>
<accession>A0A1J5JT02</accession>
<dbReference type="PROSITE" id="PS51881">
    <property type="entry name" value="OCT"/>
    <property type="match status" value="1"/>
</dbReference>
<name>A0A1J5JT02_NEOTH</name>
<keyword evidence="5 9" id="KW-0547">Nucleotide-binding</keyword>
<dbReference type="Gene3D" id="2.70.210.12">
    <property type="entry name" value="GTP1/OBG domain"/>
    <property type="match status" value="1"/>
</dbReference>
<dbReference type="CDD" id="cd01898">
    <property type="entry name" value="Obg"/>
    <property type="match status" value="1"/>
</dbReference>
<dbReference type="PROSITE" id="PS51883">
    <property type="entry name" value="OBG"/>
    <property type="match status" value="1"/>
</dbReference>
<feature type="binding site" evidence="9">
    <location>
        <begin position="245"/>
        <end position="249"/>
    </location>
    <ligand>
        <name>GTP</name>
        <dbReference type="ChEBI" id="CHEBI:37565"/>
    </ligand>
</feature>
<dbReference type="GO" id="GO:0005737">
    <property type="term" value="C:cytoplasm"/>
    <property type="evidence" value="ECO:0007669"/>
    <property type="project" value="UniProtKB-SubCell"/>
</dbReference>
<dbReference type="Pfam" id="PF01018">
    <property type="entry name" value="GTP1_OBG"/>
    <property type="match status" value="1"/>
</dbReference>
<evidence type="ECO:0000256" key="4">
    <source>
        <dbReference type="ARBA" id="ARBA00022723"/>
    </source>
</evidence>
<evidence type="ECO:0000256" key="7">
    <source>
        <dbReference type="ARBA" id="ARBA00022842"/>
    </source>
</evidence>
<dbReference type="PANTHER" id="PTHR11702">
    <property type="entry name" value="DEVELOPMENTALLY REGULATED GTP-BINDING PROTEIN-RELATED"/>
    <property type="match status" value="1"/>
</dbReference>
<comment type="cofactor">
    <cofactor evidence="1 9">
        <name>Mg(2+)</name>
        <dbReference type="ChEBI" id="CHEBI:18420"/>
    </cofactor>
</comment>
<feature type="domain" description="Obg" evidence="12">
    <location>
        <begin position="55"/>
        <end position="213"/>
    </location>
</feature>
<reference evidence="13 14" key="1">
    <citation type="submission" date="2016-08" db="EMBL/GenBank/DDBJ databases">
        <title>Genome-based comparison of Moorella thermoacetic strains.</title>
        <authorList>
            <person name="Poehlein A."/>
            <person name="Bengelsdorf F.R."/>
            <person name="Esser C."/>
            <person name="Duerre P."/>
            <person name="Daniel R."/>
        </authorList>
    </citation>
    <scope>NUCLEOTIDE SEQUENCE [LARGE SCALE GENOMIC DNA]</scope>
    <source>
        <strain evidence="13 14">DSM 11768</strain>
    </source>
</reference>
<dbReference type="InterPro" id="IPR027417">
    <property type="entry name" value="P-loop_NTPase"/>
</dbReference>
<dbReference type="Gene3D" id="3.30.300.350">
    <property type="entry name" value="GTP-binding protein OBG, C-terminal domain"/>
    <property type="match status" value="1"/>
</dbReference>
<evidence type="ECO:0000259" key="11">
    <source>
        <dbReference type="PROSITE" id="PS51881"/>
    </source>
</evidence>
<feature type="binding site" evidence="9">
    <location>
        <position position="227"/>
    </location>
    <ligand>
        <name>Mg(2+)</name>
        <dbReference type="ChEBI" id="CHEBI:18420"/>
    </ligand>
</feature>
<dbReference type="InterPro" id="IPR006073">
    <property type="entry name" value="GTP-bd"/>
</dbReference>
<dbReference type="InterPro" id="IPR005225">
    <property type="entry name" value="Small_GTP-bd"/>
</dbReference>
<dbReference type="InterPro" id="IPR015349">
    <property type="entry name" value="OCT_dom"/>
</dbReference>
<dbReference type="NCBIfam" id="TIGR00231">
    <property type="entry name" value="small_GTP"/>
    <property type="match status" value="1"/>
</dbReference>
<dbReference type="GO" id="GO:0003924">
    <property type="term" value="F:GTPase activity"/>
    <property type="evidence" value="ECO:0007669"/>
    <property type="project" value="UniProtKB-UniRule"/>
</dbReference>
<evidence type="ECO:0000256" key="3">
    <source>
        <dbReference type="ARBA" id="ARBA00022490"/>
    </source>
</evidence>
<evidence type="ECO:0000259" key="10">
    <source>
        <dbReference type="PROSITE" id="PS51710"/>
    </source>
</evidence>
<evidence type="ECO:0000256" key="5">
    <source>
        <dbReference type="ARBA" id="ARBA00022741"/>
    </source>
</evidence>
<dbReference type="SUPFAM" id="SSF52540">
    <property type="entry name" value="P-loop containing nucleoside triphosphate hydrolases"/>
    <property type="match status" value="1"/>
</dbReference>
<dbReference type="EC" id="3.6.5.-" evidence="9"/>
<evidence type="ECO:0000256" key="8">
    <source>
        <dbReference type="ARBA" id="ARBA00023134"/>
    </source>
</evidence>
<dbReference type="GO" id="GO:0042254">
    <property type="term" value="P:ribosome biogenesis"/>
    <property type="evidence" value="ECO:0007669"/>
    <property type="project" value="UniProtKB-UniRule"/>
</dbReference>
<evidence type="ECO:0000256" key="9">
    <source>
        <dbReference type="HAMAP-Rule" id="MF_01454"/>
    </source>
</evidence>
<dbReference type="Pfam" id="PF01926">
    <property type="entry name" value="MMR_HSR1"/>
    <property type="match status" value="1"/>
</dbReference>
<dbReference type="GO" id="GO:0005525">
    <property type="term" value="F:GTP binding"/>
    <property type="evidence" value="ECO:0007669"/>
    <property type="project" value="UniProtKB-UniRule"/>
</dbReference>
<dbReference type="InterPro" id="IPR036346">
    <property type="entry name" value="GTP-bd_prot_GTP1/OBG_C_sf"/>
</dbReference>
<dbReference type="NCBIfam" id="TIGR02729">
    <property type="entry name" value="Obg_CgtA"/>
    <property type="match status" value="1"/>
</dbReference>
<gene>
    <name evidence="9 13" type="primary">obg</name>
    <name evidence="13" type="ORF">MOOR_17310</name>
</gene>
<evidence type="ECO:0000259" key="12">
    <source>
        <dbReference type="PROSITE" id="PS51883"/>
    </source>
</evidence>
<keyword evidence="6 9" id="KW-0378">Hydrolase</keyword>
<dbReference type="NCBIfam" id="NF008954">
    <property type="entry name" value="PRK12296.1"/>
    <property type="match status" value="1"/>
</dbReference>
<dbReference type="InterPro" id="IPR014100">
    <property type="entry name" value="GTP-bd_Obg/CgtA"/>
</dbReference>
<keyword evidence="4 9" id="KW-0479">Metal-binding</keyword>
<keyword evidence="3 9" id="KW-0963">Cytoplasm</keyword>
<comment type="function">
    <text evidence="9">An essential GTPase which binds GTP, GDP and possibly (p)ppGpp with moderate affinity, with high nucleotide exchange rates and a fairly low GTP hydrolysis rate. Plays a role in control of the cell cycle, stress response, ribosome biogenesis and in those bacteria that undergo differentiation, in morphogenesis control.</text>
</comment>
<feature type="binding site" evidence="9">
    <location>
        <begin position="267"/>
        <end position="270"/>
    </location>
    <ligand>
        <name>GTP</name>
        <dbReference type="ChEBI" id="CHEBI:37565"/>
    </ligand>
</feature>
<dbReference type="SUPFAM" id="SSF82051">
    <property type="entry name" value="Obg GTP-binding protein N-terminal domain"/>
    <property type="match status" value="1"/>
</dbReference>
<proteinExistence type="inferred from homology"/>
<organism evidence="13 14">
    <name type="scientific">Neomoorella thermoacetica</name>
    <name type="common">Clostridium thermoaceticum</name>
    <dbReference type="NCBI Taxonomy" id="1525"/>
    <lineage>
        <taxon>Bacteria</taxon>
        <taxon>Bacillati</taxon>
        <taxon>Bacillota</taxon>
        <taxon>Clostridia</taxon>
        <taxon>Neomoorellales</taxon>
        <taxon>Neomoorellaceae</taxon>
        <taxon>Neomoorella</taxon>
    </lineage>
</organism>